<gene>
    <name evidence="1" type="ORF">DBT_0414</name>
</gene>
<organism evidence="1 2">
    <name type="scientific">Dissulfuribacter thermophilus</name>
    <dbReference type="NCBI Taxonomy" id="1156395"/>
    <lineage>
        <taxon>Bacteria</taxon>
        <taxon>Pseudomonadati</taxon>
        <taxon>Thermodesulfobacteriota</taxon>
        <taxon>Dissulfuribacteria</taxon>
        <taxon>Dissulfuribacterales</taxon>
        <taxon>Dissulfuribacteraceae</taxon>
        <taxon>Dissulfuribacter</taxon>
    </lineage>
</organism>
<dbReference type="Proteomes" id="UP000093080">
    <property type="component" value="Unassembled WGS sequence"/>
</dbReference>
<dbReference type="EMBL" id="MAGO01000002">
    <property type="protein sequence ID" value="OCC15952.1"/>
    <property type="molecule type" value="Genomic_DNA"/>
</dbReference>
<sequence>MQKLDCKSCYGWHDIDRKSLKDIREKLKAYESMTWDEILIKSKK</sequence>
<evidence type="ECO:0000313" key="2">
    <source>
        <dbReference type="Proteomes" id="UP000093080"/>
    </source>
</evidence>
<reference evidence="1 2" key="1">
    <citation type="submission" date="2016-06" db="EMBL/GenBank/DDBJ databases">
        <title>Respiratory ammonification of nitrate coupled to the oxidation of elemental sulfur in deep-sea autotrophic thermophilic bacteria.</title>
        <authorList>
            <person name="Slobodkina G.B."/>
            <person name="Mardanov A.V."/>
            <person name="Ravin N.V."/>
            <person name="Frolova A.A."/>
            <person name="Viryasiv M.B."/>
            <person name="Chernyh N.A."/>
            <person name="Bonch-Osmolovskaya E.A."/>
            <person name="Slobodkin A.I."/>
        </authorList>
    </citation>
    <scope>NUCLEOTIDE SEQUENCE [LARGE SCALE GENOMIC DNA]</scope>
    <source>
        <strain evidence="1 2">S69</strain>
    </source>
</reference>
<dbReference type="STRING" id="1156395.DBT_0414"/>
<accession>A0A1B9F7Q6</accession>
<evidence type="ECO:0000313" key="1">
    <source>
        <dbReference type="EMBL" id="OCC15952.1"/>
    </source>
</evidence>
<name>A0A1B9F7Q6_9BACT</name>
<proteinExistence type="predicted"/>
<dbReference type="AlphaFoldDB" id="A0A1B9F7Q6"/>
<protein>
    <submittedName>
        <fullName evidence="1">Uncharacterized protein</fullName>
    </submittedName>
</protein>
<keyword evidence="2" id="KW-1185">Reference proteome</keyword>
<comment type="caution">
    <text evidence="1">The sequence shown here is derived from an EMBL/GenBank/DDBJ whole genome shotgun (WGS) entry which is preliminary data.</text>
</comment>